<feature type="compositionally biased region" description="Basic and acidic residues" evidence="1">
    <location>
        <begin position="75"/>
        <end position="101"/>
    </location>
</feature>
<proteinExistence type="predicted"/>
<evidence type="ECO:0000313" key="2">
    <source>
        <dbReference type="EMBL" id="KAK6341147.1"/>
    </source>
</evidence>
<evidence type="ECO:0000256" key="1">
    <source>
        <dbReference type="SAM" id="MobiDB-lite"/>
    </source>
</evidence>
<dbReference type="AlphaFoldDB" id="A0AAV9UG89"/>
<accession>A0AAV9UG89</accession>
<evidence type="ECO:0000313" key="3">
    <source>
        <dbReference type="Proteomes" id="UP001375240"/>
    </source>
</evidence>
<name>A0AAV9UG89_9PEZI</name>
<comment type="caution">
    <text evidence="2">The sequence shown here is derived from an EMBL/GenBank/DDBJ whole genome shotgun (WGS) entry which is preliminary data.</text>
</comment>
<dbReference type="EMBL" id="JAVHNQ010000007">
    <property type="protein sequence ID" value="KAK6341147.1"/>
    <property type="molecule type" value="Genomic_DNA"/>
</dbReference>
<organism evidence="2 3">
    <name type="scientific">Orbilia brochopaga</name>
    <dbReference type="NCBI Taxonomy" id="3140254"/>
    <lineage>
        <taxon>Eukaryota</taxon>
        <taxon>Fungi</taxon>
        <taxon>Dikarya</taxon>
        <taxon>Ascomycota</taxon>
        <taxon>Pezizomycotina</taxon>
        <taxon>Orbiliomycetes</taxon>
        <taxon>Orbiliales</taxon>
        <taxon>Orbiliaceae</taxon>
        <taxon>Orbilia</taxon>
    </lineage>
</organism>
<reference evidence="2 3" key="1">
    <citation type="submission" date="2019-10" db="EMBL/GenBank/DDBJ databases">
        <authorList>
            <person name="Palmer J.M."/>
        </authorList>
    </citation>
    <scope>NUCLEOTIDE SEQUENCE [LARGE SCALE GENOMIC DNA]</scope>
    <source>
        <strain evidence="2 3">TWF696</strain>
    </source>
</reference>
<protein>
    <submittedName>
        <fullName evidence="2">Uncharacterized protein</fullName>
    </submittedName>
</protein>
<sequence>MQTIRTLARTVRAPTRRWISSNVIPAASTQPKIMDMTGKFNPTAPAVEVDEHIKAFGDTGKNGPIWRAAAPVSEPARKNGEKESDVERHNREFRERAGRSG</sequence>
<gene>
    <name evidence="2" type="ORF">TWF696_008234</name>
</gene>
<feature type="region of interest" description="Disordered" evidence="1">
    <location>
        <begin position="70"/>
        <end position="101"/>
    </location>
</feature>
<dbReference type="Proteomes" id="UP001375240">
    <property type="component" value="Unassembled WGS sequence"/>
</dbReference>
<keyword evidence="3" id="KW-1185">Reference proteome</keyword>